<dbReference type="Gene3D" id="1.10.10.60">
    <property type="entry name" value="Homeodomain-like"/>
    <property type="match status" value="1"/>
</dbReference>
<evidence type="ECO:0000313" key="2">
    <source>
        <dbReference type="EMBL" id="KAL1492099.1"/>
    </source>
</evidence>
<dbReference type="Proteomes" id="UP001566132">
    <property type="component" value="Unassembled WGS sequence"/>
</dbReference>
<gene>
    <name evidence="2" type="ORF">ABEB36_012591</name>
</gene>
<accession>A0ABD1EBR2</accession>
<reference evidence="2 3" key="1">
    <citation type="submission" date="2024-05" db="EMBL/GenBank/DDBJ databases">
        <title>Genetic variation in Jamaican populations of the coffee berry borer (Hypothenemus hampei).</title>
        <authorList>
            <person name="Errbii M."/>
            <person name="Myrie A."/>
        </authorList>
    </citation>
    <scope>NUCLEOTIDE SEQUENCE [LARGE SCALE GENOMIC DNA]</scope>
    <source>
        <strain evidence="2">JA-Hopewell-2020-01-JO</strain>
        <tissue evidence="2">Whole body</tissue>
    </source>
</reference>
<sequence>LKMPRIYVRTTEKSKWTEDELKTAIIAIQSGRKIREVGRSFKIPEATLRDKIKANNCTKIRMGRHPVFNEQQETSIADHVIKLANIFFGITPLELRHLAYQFAVTNKIKHRFDEEKKWLVEIG</sequence>
<dbReference type="InterPro" id="IPR009057">
    <property type="entry name" value="Homeodomain-like_sf"/>
</dbReference>
<dbReference type="SUPFAM" id="SSF46689">
    <property type="entry name" value="Homeodomain-like"/>
    <property type="match status" value="1"/>
</dbReference>
<evidence type="ECO:0008006" key="4">
    <source>
        <dbReference type="Google" id="ProtNLM"/>
    </source>
</evidence>
<organism evidence="2 3">
    <name type="scientific">Hypothenemus hampei</name>
    <name type="common">Coffee berry borer</name>
    <dbReference type="NCBI Taxonomy" id="57062"/>
    <lineage>
        <taxon>Eukaryota</taxon>
        <taxon>Metazoa</taxon>
        <taxon>Ecdysozoa</taxon>
        <taxon>Arthropoda</taxon>
        <taxon>Hexapoda</taxon>
        <taxon>Insecta</taxon>
        <taxon>Pterygota</taxon>
        <taxon>Neoptera</taxon>
        <taxon>Endopterygota</taxon>
        <taxon>Coleoptera</taxon>
        <taxon>Polyphaga</taxon>
        <taxon>Cucujiformia</taxon>
        <taxon>Curculionidae</taxon>
        <taxon>Scolytinae</taxon>
        <taxon>Hypothenemus</taxon>
    </lineage>
</organism>
<comment type="subcellular location">
    <subcellularLocation>
        <location evidence="1">Nucleus</location>
    </subcellularLocation>
</comment>
<proteinExistence type="predicted"/>
<dbReference type="AlphaFoldDB" id="A0ABD1EBR2"/>
<keyword evidence="3" id="KW-1185">Reference proteome</keyword>
<evidence type="ECO:0000256" key="1">
    <source>
        <dbReference type="ARBA" id="ARBA00004123"/>
    </source>
</evidence>
<dbReference type="GO" id="GO:0005634">
    <property type="term" value="C:nucleus"/>
    <property type="evidence" value="ECO:0007669"/>
    <property type="project" value="UniProtKB-SubCell"/>
</dbReference>
<protein>
    <recommendedName>
        <fullName evidence="4">HTH psq-type domain-containing protein</fullName>
    </recommendedName>
</protein>
<comment type="caution">
    <text evidence="2">The sequence shown here is derived from an EMBL/GenBank/DDBJ whole genome shotgun (WGS) entry which is preliminary data.</text>
</comment>
<feature type="non-terminal residue" evidence="2">
    <location>
        <position position="1"/>
    </location>
</feature>
<dbReference type="EMBL" id="JBDJPC010000009">
    <property type="protein sequence ID" value="KAL1492099.1"/>
    <property type="molecule type" value="Genomic_DNA"/>
</dbReference>
<name>A0ABD1EBR2_HYPHA</name>
<evidence type="ECO:0000313" key="3">
    <source>
        <dbReference type="Proteomes" id="UP001566132"/>
    </source>
</evidence>